<sequence length="294" mass="33056">MLKNNDRDPALPALTVNQARMLRVLVKSTMTRAGRDVTVHADHVVDSDDSEYGLDSLSRTVRDLPVKDWPAAVERHISTMQAAMRGPDEFDVPTADLLDRTYLRLYDAAGLPPVDWLSYAREPFPGVRELLALDLPDTVSMFNDDRVERHGLDVLREAGLRNLRQVTPDQHTVYDGVQILMGSVYMASTALVLDDVIRRTTGEQDLPNGVLVAMPFRNQLLYHVPRDHGIIESLNAMASLALNGFADEVGPISPYVYWWDNGVFQQLTKHDEQEKTIEVHVDGGFAEVFRRLVP</sequence>
<evidence type="ECO:0000313" key="2">
    <source>
        <dbReference type="Proteomes" id="UP000183376"/>
    </source>
</evidence>
<evidence type="ECO:0000313" key="1">
    <source>
        <dbReference type="EMBL" id="SDM52573.1"/>
    </source>
</evidence>
<gene>
    <name evidence="1" type="ORF">SAMN04489726_2059</name>
</gene>
<dbReference type="eggNOG" id="ENOG5030I0I">
    <property type="taxonomic scope" value="Bacteria"/>
</dbReference>
<name>A0A1G9TYB0_ALLAB</name>
<accession>A0A1G9TYB0</accession>
<reference evidence="1 2" key="1">
    <citation type="submission" date="2016-10" db="EMBL/GenBank/DDBJ databases">
        <authorList>
            <person name="de Groot N.N."/>
        </authorList>
    </citation>
    <scope>NUCLEOTIDE SEQUENCE [LARGE SCALE GENOMIC DNA]</scope>
    <source>
        <strain evidence="1 2">DSM 44149</strain>
    </source>
</reference>
<protein>
    <submittedName>
        <fullName evidence="1">Uncharacterized protein</fullName>
    </submittedName>
</protein>
<dbReference type="RefSeq" id="WP_052408061.1">
    <property type="nucleotide sequence ID" value="NZ_JOEF01000033.1"/>
</dbReference>
<dbReference type="Proteomes" id="UP000183376">
    <property type="component" value="Chromosome I"/>
</dbReference>
<dbReference type="EMBL" id="LT629701">
    <property type="protein sequence ID" value="SDM52573.1"/>
    <property type="molecule type" value="Genomic_DNA"/>
</dbReference>
<dbReference type="AlphaFoldDB" id="A0A1G9TYB0"/>
<dbReference type="STRING" id="211114.SAMN04489726_2059"/>
<proteinExistence type="predicted"/>
<keyword evidence="2" id="KW-1185">Reference proteome</keyword>
<organism evidence="1 2">
    <name type="scientific">Allokutzneria albata</name>
    <name type="common">Kibdelosporangium albatum</name>
    <dbReference type="NCBI Taxonomy" id="211114"/>
    <lineage>
        <taxon>Bacteria</taxon>
        <taxon>Bacillati</taxon>
        <taxon>Actinomycetota</taxon>
        <taxon>Actinomycetes</taxon>
        <taxon>Pseudonocardiales</taxon>
        <taxon>Pseudonocardiaceae</taxon>
        <taxon>Allokutzneria</taxon>
    </lineage>
</organism>
<dbReference type="OrthoDB" id="3812886at2"/>